<dbReference type="InParanoid" id="A0A1Y1U7Q9"/>
<accession>A0A1Y1U7Q9</accession>
<dbReference type="Proteomes" id="UP000193218">
    <property type="component" value="Unassembled WGS sequence"/>
</dbReference>
<dbReference type="GeneID" id="33558897"/>
<dbReference type="RefSeq" id="XP_021868336.1">
    <property type="nucleotide sequence ID" value="XM_022017088.1"/>
</dbReference>
<evidence type="ECO:0000313" key="2">
    <source>
        <dbReference type="Proteomes" id="UP000193218"/>
    </source>
</evidence>
<organism evidence="1 2">
    <name type="scientific">Kockovaella imperatae</name>
    <dbReference type="NCBI Taxonomy" id="4999"/>
    <lineage>
        <taxon>Eukaryota</taxon>
        <taxon>Fungi</taxon>
        <taxon>Dikarya</taxon>
        <taxon>Basidiomycota</taxon>
        <taxon>Agaricomycotina</taxon>
        <taxon>Tremellomycetes</taxon>
        <taxon>Tremellales</taxon>
        <taxon>Cuniculitremaceae</taxon>
        <taxon>Kockovaella</taxon>
    </lineage>
</organism>
<name>A0A1Y1U7Q9_9TREE</name>
<comment type="caution">
    <text evidence="1">The sequence shown here is derived from an EMBL/GenBank/DDBJ whole genome shotgun (WGS) entry which is preliminary data.</text>
</comment>
<dbReference type="EMBL" id="NBSH01000016">
    <property type="protein sequence ID" value="ORX34048.1"/>
    <property type="molecule type" value="Genomic_DNA"/>
</dbReference>
<dbReference type="AlphaFoldDB" id="A0A1Y1U7Q9"/>
<gene>
    <name evidence="1" type="ORF">BD324DRAFT_638178</name>
</gene>
<keyword evidence="2" id="KW-1185">Reference proteome</keyword>
<reference evidence="1 2" key="1">
    <citation type="submission" date="2017-03" db="EMBL/GenBank/DDBJ databases">
        <title>Widespread Adenine N6-methylation of Active Genes in Fungi.</title>
        <authorList>
            <consortium name="DOE Joint Genome Institute"/>
            <person name="Mondo S.J."/>
            <person name="Dannebaum R.O."/>
            <person name="Kuo R.C."/>
            <person name="Louie K.B."/>
            <person name="Bewick A.J."/>
            <person name="Labutti K."/>
            <person name="Haridas S."/>
            <person name="Kuo A."/>
            <person name="Salamov A."/>
            <person name="Ahrendt S.R."/>
            <person name="Lau R."/>
            <person name="Bowen B.P."/>
            <person name="Lipzen A."/>
            <person name="Sullivan W."/>
            <person name="Andreopoulos W.B."/>
            <person name="Clum A."/>
            <person name="Lindquist E."/>
            <person name="Daum C."/>
            <person name="Northen T.R."/>
            <person name="Ramamoorthy G."/>
            <person name="Schmitz R.J."/>
            <person name="Gryganskyi A."/>
            <person name="Culley D."/>
            <person name="Magnuson J."/>
            <person name="James T.Y."/>
            <person name="O'Malley M.A."/>
            <person name="Stajich J.E."/>
            <person name="Spatafora J.W."/>
            <person name="Visel A."/>
            <person name="Grigoriev I.V."/>
        </authorList>
    </citation>
    <scope>NUCLEOTIDE SEQUENCE [LARGE SCALE GENOMIC DNA]</scope>
    <source>
        <strain evidence="1 2">NRRL Y-17943</strain>
    </source>
</reference>
<sequence length="176" mass="19625">MHHIEKDKRPVCTGVPRRPVPSLHLRSLLGQSVPVLPGVDSTIRRRMLRSGRSVKCTREMRCQGCGGLESTLSFVETFNVLKSGLDEPCRSEQDGSTEEDTDDVHCHFGSHRCKVEAHYADTDTRERKEGMEDDSSGGESCGLVDIVGSLHPELVILQLLIRIGPAWIHLLHSLQY</sequence>
<protein>
    <submittedName>
        <fullName evidence="1">Uncharacterized protein</fullName>
    </submittedName>
</protein>
<evidence type="ECO:0000313" key="1">
    <source>
        <dbReference type="EMBL" id="ORX34048.1"/>
    </source>
</evidence>
<proteinExistence type="predicted"/>